<keyword evidence="6" id="KW-1185">Reference proteome</keyword>
<sequence length="1133" mass="124591" precursor="true">MRQSSDRTCLHCKQAIRILTLTAFFTFSAAAFCSTPASSPAGGLDSAAVAVHNRGVGLMGQFDYEAARREFSALAQQHPDNDDIQVNLAIATFNRQTKGDEDLALSILAGVFKHNPEHLRALYCTGLLELRVGRPAEAAEYFRKVIALDPRDAEAAYFLGQCLMQLSRYEEALGWFRKSIEGDQLLRSAYYNVFMALQRLNRRDEAAATLKDFNRLKEDPRARLLEFKYRNMGRKAEVTAVGVDAVQPVPKPAGPVFGAAIPLGKALESVAWTDAGQVSFIPVHMSVVDLNGDGHPDIFIAGAIQTSDGTVNAILVSGSDGAEYTLRMDHPLSRLRNVNAALWGDYDNDGLTDVYFCRQGPNQLWRQVSRDQWRDVTDETGTAGGSLNTVDGAFFDADHDGDLDFFLVNADGPNEFLNNNRDGTFRPLAAERGLGGSGSHRSVVVADLDGDRDLDLIVINRKPPHEVYVNDLFWEYHKAQGWEAFQAADVQAAVAADVDSDGRTEVYSIDSAGTITRWQREPDNTWGGTPLNRGLETEAFRVTGSVRMAVADLDGDGILDLVVSHSSGWWAASMGSKGLTPLFEHRGGEGAGLDAWTLLSSVNGPHLVAWSRGRPPYEWPPGAGRYPFVTLALSGMEEKGASLRSNSSGIGARIAVRTGSRWIVLNTLRNDSGPGQSLQPLPAGLAGAGKIDFAAIDWPDGVYQTELDLQAGMFHRITETQRQLSSCPVLFAWDGTAFRFVTDLLGVGGLGYALGPRKYAEPRPWEHLMLPGGILKPDEGRLIFKLTEPMEEITYLDAVSLAAYDLPPGWSLTLDERMATGEPEPDGSPVFYRSFVLPAKAENGLHQDVTAAVSTRDLTAAPPGEIDRRFIGRLEQDHVLTLTFSEPLDSRAGRPVLIADGWVEYPYSQTNFAAWQAGADYRAPTIEARGADGHWHRILDRFGYPAGMPRQMSVPLPGLPEATRELRIVTNQEIYWDRLGIAFAEDCPLVARRELPLVAARLDEIGFPARTDGPQRLPGYNYERRRPRWDTHFMEGYYTRIGPVEELLKARDDALVVFGPGDGVTLEFGEGLGPPETGWTRVYVLEAHGWCKDMDLYTGNGDTVEPMPHSGGKSADRDILHETYNTRYQSGRE</sequence>
<dbReference type="Pfam" id="PF13517">
    <property type="entry name" value="FG-GAP_3"/>
    <property type="match status" value="3"/>
</dbReference>
<feature type="compositionally biased region" description="Polar residues" evidence="3">
    <location>
        <begin position="1123"/>
        <end position="1133"/>
    </location>
</feature>
<organism evidence="5 6">
    <name type="scientific">Syntrophobacter fumaroxidans (strain DSM 10017 / MPOB)</name>
    <dbReference type="NCBI Taxonomy" id="335543"/>
    <lineage>
        <taxon>Bacteria</taxon>
        <taxon>Pseudomonadati</taxon>
        <taxon>Thermodesulfobacteriota</taxon>
        <taxon>Syntrophobacteria</taxon>
        <taxon>Syntrophobacterales</taxon>
        <taxon>Syntrophobacteraceae</taxon>
        <taxon>Syntrophobacter</taxon>
    </lineage>
</organism>
<dbReference type="PROSITE" id="PS50005">
    <property type="entry name" value="TPR"/>
    <property type="match status" value="2"/>
</dbReference>
<keyword evidence="2" id="KW-0802">TPR repeat</keyword>
<dbReference type="InterPro" id="IPR028994">
    <property type="entry name" value="Integrin_alpha_N"/>
</dbReference>
<keyword evidence="1 4" id="KW-0732">Signal</keyword>
<feature type="region of interest" description="Disordered" evidence="3">
    <location>
        <begin position="1108"/>
        <end position="1133"/>
    </location>
</feature>
<dbReference type="Proteomes" id="UP000001784">
    <property type="component" value="Chromosome"/>
</dbReference>
<dbReference type="SUPFAM" id="SSF69318">
    <property type="entry name" value="Integrin alpha N-terminal domain"/>
    <property type="match status" value="1"/>
</dbReference>
<feature type="chain" id="PRO_5002626181" evidence="4">
    <location>
        <begin position="30"/>
        <end position="1133"/>
    </location>
</feature>
<name>A0LIQ3_SYNFM</name>
<dbReference type="PANTHER" id="PTHR16026:SF0">
    <property type="entry name" value="CARTILAGE ACIDIC PROTEIN 1"/>
    <property type="match status" value="1"/>
</dbReference>
<gene>
    <name evidence="5" type="ordered locus">Sfum_1618</name>
</gene>
<dbReference type="Gene3D" id="1.25.40.10">
    <property type="entry name" value="Tetratricopeptide repeat domain"/>
    <property type="match status" value="1"/>
</dbReference>
<dbReference type="HOGENOM" id="CLU_006352_0_0_7"/>
<dbReference type="eggNOG" id="COG0457">
    <property type="taxonomic scope" value="Bacteria"/>
</dbReference>
<evidence type="ECO:0000256" key="3">
    <source>
        <dbReference type="SAM" id="MobiDB-lite"/>
    </source>
</evidence>
<dbReference type="SMART" id="SM00028">
    <property type="entry name" value="TPR"/>
    <property type="match status" value="3"/>
</dbReference>
<evidence type="ECO:0000256" key="1">
    <source>
        <dbReference type="ARBA" id="ARBA00022729"/>
    </source>
</evidence>
<dbReference type="InterPro" id="IPR013517">
    <property type="entry name" value="FG-GAP"/>
</dbReference>
<dbReference type="RefSeq" id="WP_011698475.1">
    <property type="nucleotide sequence ID" value="NC_008554.1"/>
</dbReference>
<dbReference type="Pfam" id="PF13432">
    <property type="entry name" value="TPR_16"/>
    <property type="match status" value="1"/>
</dbReference>
<dbReference type="KEGG" id="sfu:Sfum_1618"/>
<proteinExistence type="predicted"/>
<evidence type="ECO:0000256" key="2">
    <source>
        <dbReference type="PROSITE-ProRule" id="PRU00339"/>
    </source>
</evidence>
<dbReference type="STRING" id="335543.Sfum_1618"/>
<feature type="repeat" description="TPR" evidence="2">
    <location>
        <begin position="119"/>
        <end position="152"/>
    </location>
</feature>
<dbReference type="InterPro" id="IPR019734">
    <property type="entry name" value="TPR_rpt"/>
</dbReference>
<evidence type="ECO:0000256" key="4">
    <source>
        <dbReference type="SAM" id="SignalP"/>
    </source>
</evidence>
<dbReference type="InParanoid" id="A0LIQ3"/>
<feature type="signal peptide" evidence="4">
    <location>
        <begin position="1"/>
        <end position="29"/>
    </location>
</feature>
<dbReference type="OrthoDB" id="5287961at2"/>
<protein>
    <submittedName>
        <fullName evidence="5">FG-GAP repeat protein</fullName>
    </submittedName>
</protein>
<accession>A0LIQ3</accession>
<reference evidence="5 6" key="1">
    <citation type="submission" date="2006-10" db="EMBL/GenBank/DDBJ databases">
        <title>Complete sequence of Syntrophobacter fumaroxidans MPOB.</title>
        <authorList>
            <consortium name="US DOE Joint Genome Institute"/>
            <person name="Copeland A."/>
            <person name="Lucas S."/>
            <person name="Lapidus A."/>
            <person name="Barry K."/>
            <person name="Detter J.C."/>
            <person name="Glavina del Rio T."/>
            <person name="Hammon N."/>
            <person name="Israni S."/>
            <person name="Pitluck S."/>
            <person name="Goltsman E.G."/>
            <person name="Martinez M."/>
            <person name="Schmutz J."/>
            <person name="Larimer F."/>
            <person name="Land M."/>
            <person name="Hauser L."/>
            <person name="Kyrpides N."/>
            <person name="Kim E."/>
            <person name="Boone D.R."/>
            <person name="Brockman F."/>
            <person name="Culley D."/>
            <person name="Ferry J."/>
            <person name="Gunsalus R."/>
            <person name="McInerney M.J."/>
            <person name="Morrison M."/>
            <person name="Plugge C."/>
            <person name="Rohlin L."/>
            <person name="Scholten J."/>
            <person name="Sieber J."/>
            <person name="Stams A.J.M."/>
            <person name="Worm P."/>
            <person name="Henstra A.M."/>
            <person name="Richardson P."/>
        </authorList>
    </citation>
    <scope>NUCLEOTIDE SEQUENCE [LARGE SCALE GENOMIC DNA]</scope>
    <source>
        <strain evidence="6">DSM 10017 / MPOB</strain>
    </source>
</reference>
<dbReference type="PANTHER" id="PTHR16026">
    <property type="entry name" value="CARTILAGE ACIDIC PROTEIN 1"/>
    <property type="match status" value="1"/>
</dbReference>
<dbReference type="InterPro" id="IPR011990">
    <property type="entry name" value="TPR-like_helical_dom_sf"/>
</dbReference>
<dbReference type="InterPro" id="IPR027039">
    <property type="entry name" value="Crtac1"/>
</dbReference>
<evidence type="ECO:0000313" key="5">
    <source>
        <dbReference type="EMBL" id="ABK17305.1"/>
    </source>
</evidence>
<dbReference type="EMBL" id="CP000478">
    <property type="protein sequence ID" value="ABK17305.1"/>
    <property type="molecule type" value="Genomic_DNA"/>
</dbReference>
<dbReference type="SUPFAM" id="SSF48452">
    <property type="entry name" value="TPR-like"/>
    <property type="match status" value="1"/>
</dbReference>
<feature type="repeat" description="TPR" evidence="2">
    <location>
        <begin position="153"/>
        <end position="186"/>
    </location>
</feature>
<dbReference type="AlphaFoldDB" id="A0LIQ3"/>
<evidence type="ECO:0000313" key="6">
    <source>
        <dbReference type="Proteomes" id="UP000001784"/>
    </source>
</evidence>